<accession>A0ABY9JT87</accession>
<evidence type="ECO:0000313" key="3">
    <source>
        <dbReference type="Proteomes" id="UP001197974"/>
    </source>
</evidence>
<evidence type="ECO:0000313" key="2">
    <source>
        <dbReference type="EMBL" id="WLR42607.1"/>
    </source>
</evidence>
<keyword evidence="3" id="KW-1185">Reference proteome</keyword>
<gene>
    <name evidence="2" type="ORF">LC087_18320</name>
</gene>
<organism evidence="2 3">
    <name type="scientific">Bacillus carboniphilus</name>
    <dbReference type="NCBI Taxonomy" id="86663"/>
    <lineage>
        <taxon>Bacteria</taxon>
        <taxon>Bacillati</taxon>
        <taxon>Bacillota</taxon>
        <taxon>Bacilli</taxon>
        <taxon>Bacillales</taxon>
        <taxon>Bacillaceae</taxon>
        <taxon>Bacillus</taxon>
    </lineage>
</organism>
<proteinExistence type="predicted"/>
<evidence type="ECO:0000256" key="1">
    <source>
        <dbReference type="SAM" id="Coils"/>
    </source>
</evidence>
<dbReference type="Proteomes" id="UP001197974">
    <property type="component" value="Chromosome"/>
</dbReference>
<name>A0ABY9JT87_9BACI</name>
<feature type="coiled-coil region" evidence="1">
    <location>
        <begin position="74"/>
        <end position="101"/>
    </location>
</feature>
<dbReference type="RefSeq" id="WP_226543175.1">
    <property type="nucleotide sequence ID" value="NZ_CP129013.1"/>
</dbReference>
<reference evidence="2 3" key="1">
    <citation type="submission" date="2023-06" db="EMBL/GenBank/DDBJ databases">
        <title>Five Gram-positive bacteria isolated from mangrove sediments in Shenzhen, Guangdong, China.</title>
        <authorList>
            <person name="Yu S."/>
            <person name="Zheng W."/>
            <person name="Huang Y."/>
        </authorList>
    </citation>
    <scope>NUCLEOTIDE SEQUENCE [LARGE SCALE GENOMIC DNA]</scope>
    <source>
        <strain evidence="2 3">SaN35-3</strain>
    </source>
</reference>
<sequence>MGEKLKDILKELKEIKQDVKVVKTATERFNKEETEEINLNDGNKQSESVNIEKLVTDFLEQNNKMLIDYIDSKTDALNKRVFRLEREIERLKRLQSESKADHGDEN</sequence>
<dbReference type="EMBL" id="CP129013">
    <property type="protein sequence ID" value="WLR42607.1"/>
    <property type="molecule type" value="Genomic_DNA"/>
</dbReference>
<protein>
    <submittedName>
        <fullName evidence="2">Uncharacterized protein</fullName>
    </submittedName>
</protein>
<keyword evidence="1" id="KW-0175">Coiled coil</keyword>